<dbReference type="Gene3D" id="1.10.10.10">
    <property type="entry name" value="Winged helix-like DNA-binding domain superfamily/Winged helix DNA-binding domain"/>
    <property type="match status" value="1"/>
</dbReference>
<protein>
    <submittedName>
        <fullName evidence="5">GntR family histidine utilization transcriptional repressor</fullName>
    </submittedName>
</protein>
<keyword evidence="3" id="KW-0804">Transcription</keyword>
<dbReference type="PROSITE" id="PS50949">
    <property type="entry name" value="HTH_GNTR"/>
    <property type="match status" value="1"/>
</dbReference>
<dbReference type="GO" id="GO:0003700">
    <property type="term" value="F:DNA-binding transcription factor activity"/>
    <property type="evidence" value="ECO:0007669"/>
    <property type="project" value="InterPro"/>
</dbReference>
<dbReference type="InterPro" id="IPR050679">
    <property type="entry name" value="Bact_HTH_transcr_reg"/>
</dbReference>
<dbReference type="SUPFAM" id="SSF46785">
    <property type="entry name" value="Winged helix' DNA-binding domain"/>
    <property type="match status" value="1"/>
</dbReference>
<dbReference type="PRINTS" id="PR00035">
    <property type="entry name" value="HTHGNTR"/>
</dbReference>
<organism evidence="5 6">
    <name type="scientific">Paracoccus sulfuroxidans</name>
    <dbReference type="NCBI Taxonomy" id="384678"/>
    <lineage>
        <taxon>Bacteria</taxon>
        <taxon>Pseudomonadati</taxon>
        <taxon>Pseudomonadota</taxon>
        <taxon>Alphaproteobacteria</taxon>
        <taxon>Rhodobacterales</taxon>
        <taxon>Paracoccaceae</taxon>
        <taxon>Paracoccus</taxon>
    </lineage>
</organism>
<dbReference type="InterPro" id="IPR028978">
    <property type="entry name" value="Chorismate_lyase_/UTRA_dom_sf"/>
</dbReference>
<evidence type="ECO:0000256" key="3">
    <source>
        <dbReference type="ARBA" id="ARBA00023163"/>
    </source>
</evidence>
<dbReference type="Proteomes" id="UP000316225">
    <property type="component" value="Unassembled WGS sequence"/>
</dbReference>
<evidence type="ECO:0000256" key="1">
    <source>
        <dbReference type="ARBA" id="ARBA00023015"/>
    </source>
</evidence>
<dbReference type="InterPro" id="IPR036390">
    <property type="entry name" value="WH_DNA-bd_sf"/>
</dbReference>
<keyword evidence="1" id="KW-0805">Transcription regulation</keyword>
<dbReference type="Pfam" id="PF00392">
    <property type="entry name" value="GntR"/>
    <property type="match status" value="1"/>
</dbReference>
<dbReference type="CDD" id="cd07377">
    <property type="entry name" value="WHTH_GntR"/>
    <property type="match status" value="1"/>
</dbReference>
<accession>A0A562NCV4</accession>
<reference evidence="5 6" key="1">
    <citation type="journal article" date="2015" name="Stand. Genomic Sci.">
        <title>Genomic Encyclopedia of Bacterial and Archaeal Type Strains, Phase III: the genomes of soil and plant-associated and newly described type strains.</title>
        <authorList>
            <person name="Whitman W.B."/>
            <person name="Woyke T."/>
            <person name="Klenk H.P."/>
            <person name="Zhou Y."/>
            <person name="Lilburn T.G."/>
            <person name="Beck B.J."/>
            <person name="De Vos P."/>
            <person name="Vandamme P."/>
            <person name="Eisen J.A."/>
            <person name="Garrity G."/>
            <person name="Hugenholtz P."/>
            <person name="Kyrpides N.C."/>
        </authorList>
    </citation>
    <scope>NUCLEOTIDE SEQUENCE [LARGE SCALE GENOMIC DNA]</scope>
    <source>
        <strain evidence="5 6">CGMCC 1.5364</strain>
    </source>
</reference>
<dbReference type="InterPro" id="IPR000524">
    <property type="entry name" value="Tscrpt_reg_HTH_GntR"/>
</dbReference>
<dbReference type="InterPro" id="IPR011663">
    <property type="entry name" value="UTRA"/>
</dbReference>
<dbReference type="SUPFAM" id="SSF64288">
    <property type="entry name" value="Chorismate lyase-like"/>
    <property type="match status" value="1"/>
</dbReference>
<sequence>MHSLASTSQGKRRYNLTWESVQEEVLSRISSGQWRHGELIPTESELAKELGCARATVNRALSNLAQSGLLDRRRKVGTRVVQHNPLPGRLMRHVLRHQIEGEGKQYTYLVDQVSMAPVPGDLAKTMMLNPDDELLRCNAIFLADGQPYCCEERWISPEVVPELDESTLRRISAAEWMVSNVPISHANFAFSSTGAEADFVARTLQVSPGDPVLMVERVAWKNTLAVTAARQYFPSHHRFSAQL</sequence>
<evidence type="ECO:0000259" key="4">
    <source>
        <dbReference type="PROSITE" id="PS50949"/>
    </source>
</evidence>
<dbReference type="InterPro" id="IPR036388">
    <property type="entry name" value="WH-like_DNA-bd_sf"/>
</dbReference>
<dbReference type="Pfam" id="PF07702">
    <property type="entry name" value="UTRA"/>
    <property type="match status" value="1"/>
</dbReference>
<dbReference type="EMBL" id="VLKU01000012">
    <property type="protein sequence ID" value="TWI29957.1"/>
    <property type="molecule type" value="Genomic_DNA"/>
</dbReference>
<dbReference type="PANTHER" id="PTHR44846:SF16">
    <property type="entry name" value="TRANSCRIPTIONAL REGULATOR PHNF-RELATED"/>
    <property type="match status" value="1"/>
</dbReference>
<dbReference type="AlphaFoldDB" id="A0A562NCV4"/>
<dbReference type="RefSeq" id="WP_242008298.1">
    <property type="nucleotide sequence ID" value="NZ_VLKU01000012.1"/>
</dbReference>
<evidence type="ECO:0000313" key="5">
    <source>
        <dbReference type="EMBL" id="TWI29957.1"/>
    </source>
</evidence>
<evidence type="ECO:0000313" key="6">
    <source>
        <dbReference type="Proteomes" id="UP000316225"/>
    </source>
</evidence>
<proteinExistence type="predicted"/>
<keyword evidence="6" id="KW-1185">Reference proteome</keyword>
<evidence type="ECO:0000256" key="2">
    <source>
        <dbReference type="ARBA" id="ARBA00023125"/>
    </source>
</evidence>
<dbReference type="SMART" id="SM00345">
    <property type="entry name" value="HTH_GNTR"/>
    <property type="match status" value="1"/>
</dbReference>
<keyword evidence="2" id="KW-0238">DNA-binding</keyword>
<dbReference type="SMART" id="SM00866">
    <property type="entry name" value="UTRA"/>
    <property type="match status" value="1"/>
</dbReference>
<gene>
    <name evidence="5" type="ORF">IQ24_03430</name>
</gene>
<feature type="domain" description="HTH gntR-type" evidence="4">
    <location>
        <begin position="15"/>
        <end position="83"/>
    </location>
</feature>
<dbReference type="PANTHER" id="PTHR44846">
    <property type="entry name" value="MANNOSYL-D-GLYCERATE TRANSPORT/METABOLISM SYSTEM REPRESSOR MNGR-RELATED"/>
    <property type="match status" value="1"/>
</dbReference>
<dbReference type="GO" id="GO:0003677">
    <property type="term" value="F:DNA binding"/>
    <property type="evidence" value="ECO:0007669"/>
    <property type="project" value="UniProtKB-KW"/>
</dbReference>
<comment type="caution">
    <text evidence="5">The sequence shown here is derived from an EMBL/GenBank/DDBJ whole genome shotgun (WGS) entry which is preliminary data.</text>
</comment>
<dbReference type="Gene3D" id="3.40.1410.10">
    <property type="entry name" value="Chorismate lyase-like"/>
    <property type="match status" value="1"/>
</dbReference>
<name>A0A562NCV4_9RHOB</name>